<dbReference type="SMART" id="SM00387">
    <property type="entry name" value="HATPase_c"/>
    <property type="match status" value="1"/>
</dbReference>
<feature type="domain" description="HAMP" evidence="16">
    <location>
        <begin position="177"/>
        <end position="231"/>
    </location>
</feature>
<dbReference type="SUPFAM" id="SSF47384">
    <property type="entry name" value="Homodimeric domain of signal transducing histidine kinase"/>
    <property type="match status" value="1"/>
</dbReference>
<evidence type="ECO:0000256" key="12">
    <source>
        <dbReference type="ARBA" id="ARBA00023012"/>
    </source>
</evidence>
<dbReference type="PRINTS" id="PR00344">
    <property type="entry name" value="BCTRLSENSOR"/>
</dbReference>
<feature type="domain" description="Histidine kinase" evidence="15">
    <location>
        <begin position="239"/>
        <end position="450"/>
    </location>
</feature>
<dbReference type="PROSITE" id="PS50885">
    <property type="entry name" value="HAMP"/>
    <property type="match status" value="1"/>
</dbReference>
<keyword evidence="18" id="KW-1185">Reference proteome</keyword>
<evidence type="ECO:0000256" key="4">
    <source>
        <dbReference type="ARBA" id="ARBA00022475"/>
    </source>
</evidence>
<dbReference type="InterPro" id="IPR003660">
    <property type="entry name" value="HAMP_dom"/>
</dbReference>
<keyword evidence="5" id="KW-0597">Phosphoprotein</keyword>
<dbReference type="InterPro" id="IPR004358">
    <property type="entry name" value="Sig_transdc_His_kin-like_C"/>
</dbReference>
<dbReference type="SUPFAM" id="SSF55874">
    <property type="entry name" value="ATPase domain of HSP90 chaperone/DNA topoisomerase II/histidine kinase"/>
    <property type="match status" value="1"/>
</dbReference>
<dbReference type="AlphaFoldDB" id="A0A942Z522"/>
<evidence type="ECO:0000259" key="15">
    <source>
        <dbReference type="PROSITE" id="PS50109"/>
    </source>
</evidence>
<dbReference type="Pfam" id="PF00512">
    <property type="entry name" value="HisKA"/>
    <property type="match status" value="1"/>
</dbReference>
<evidence type="ECO:0000256" key="9">
    <source>
        <dbReference type="ARBA" id="ARBA00022777"/>
    </source>
</evidence>
<dbReference type="GO" id="GO:0005524">
    <property type="term" value="F:ATP binding"/>
    <property type="evidence" value="ECO:0007669"/>
    <property type="project" value="UniProtKB-KW"/>
</dbReference>
<dbReference type="Gene3D" id="3.30.565.10">
    <property type="entry name" value="Histidine kinase-like ATPase, C-terminal domain"/>
    <property type="match status" value="1"/>
</dbReference>
<keyword evidence="8" id="KW-0547">Nucleotide-binding</keyword>
<keyword evidence="10" id="KW-0067">ATP-binding</keyword>
<dbReference type="GO" id="GO:0000155">
    <property type="term" value="F:phosphorelay sensor kinase activity"/>
    <property type="evidence" value="ECO:0007669"/>
    <property type="project" value="InterPro"/>
</dbReference>
<dbReference type="InterPro" id="IPR050428">
    <property type="entry name" value="TCS_sensor_his_kinase"/>
</dbReference>
<evidence type="ECO:0000256" key="10">
    <source>
        <dbReference type="ARBA" id="ARBA00022840"/>
    </source>
</evidence>
<dbReference type="PROSITE" id="PS50109">
    <property type="entry name" value="HIS_KIN"/>
    <property type="match status" value="1"/>
</dbReference>
<dbReference type="InterPro" id="IPR036890">
    <property type="entry name" value="HATPase_C_sf"/>
</dbReference>
<dbReference type="CDD" id="cd00082">
    <property type="entry name" value="HisKA"/>
    <property type="match status" value="1"/>
</dbReference>
<dbReference type="Pfam" id="PF00672">
    <property type="entry name" value="HAMP"/>
    <property type="match status" value="1"/>
</dbReference>
<evidence type="ECO:0000256" key="1">
    <source>
        <dbReference type="ARBA" id="ARBA00000085"/>
    </source>
</evidence>
<evidence type="ECO:0000256" key="13">
    <source>
        <dbReference type="ARBA" id="ARBA00023136"/>
    </source>
</evidence>
<keyword evidence="13 14" id="KW-0472">Membrane</keyword>
<dbReference type="PANTHER" id="PTHR45436:SF5">
    <property type="entry name" value="SENSOR HISTIDINE KINASE TRCS"/>
    <property type="match status" value="1"/>
</dbReference>
<dbReference type="Pfam" id="PF02518">
    <property type="entry name" value="HATPase_c"/>
    <property type="match status" value="1"/>
</dbReference>
<evidence type="ECO:0000256" key="11">
    <source>
        <dbReference type="ARBA" id="ARBA00022989"/>
    </source>
</evidence>
<dbReference type="SMART" id="SM00304">
    <property type="entry name" value="HAMP"/>
    <property type="match status" value="1"/>
</dbReference>
<feature type="transmembrane region" description="Helical" evidence="14">
    <location>
        <begin position="7"/>
        <end position="30"/>
    </location>
</feature>
<accession>A0A942Z522</accession>
<evidence type="ECO:0000256" key="8">
    <source>
        <dbReference type="ARBA" id="ARBA00022741"/>
    </source>
</evidence>
<dbReference type="Gene3D" id="1.10.287.130">
    <property type="match status" value="1"/>
</dbReference>
<dbReference type="Gene3D" id="6.10.340.10">
    <property type="match status" value="1"/>
</dbReference>
<keyword evidence="4" id="KW-1003">Cell membrane</keyword>
<dbReference type="InterPro" id="IPR005467">
    <property type="entry name" value="His_kinase_dom"/>
</dbReference>
<dbReference type="InterPro" id="IPR003594">
    <property type="entry name" value="HATPase_dom"/>
</dbReference>
<dbReference type="FunFam" id="1.10.287.130:FF:000001">
    <property type="entry name" value="Two-component sensor histidine kinase"/>
    <property type="match status" value="1"/>
</dbReference>
<dbReference type="InterPro" id="IPR003661">
    <property type="entry name" value="HisK_dim/P_dom"/>
</dbReference>
<keyword evidence="11 14" id="KW-1133">Transmembrane helix</keyword>
<comment type="subcellular location">
    <subcellularLocation>
        <location evidence="2">Cell membrane</location>
        <topology evidence="2">Multi-pass membrane protein</topology>
    </subcellularLocation>
</comment>
<protein>
    <recommendedName>
        <fullName evidence="3">histidine kinase</fullName>
        <ecNumber evidence="3">2.7.13.3</ecNumber>
    </recommendedName>
</protein>
<proteinExistence type="predicted"/>
<gene>
    <name evidence="17" type="ORF">KHA91_09575</name>
</gene>
<evidence type="ECO:0000256" key="3">
    <source>
        <dbReference type="ARBA" id="ARBA00012438"/>
    </source>
</evidence>
<dbReference type="Proteomes" id="UP000676456">
    <property type="component" value="Unassembled WGS sequence"/>
</dbReference>
<dbReference type="FunFam" id="3.30.565.10:FF:000006">
    <property type="entry name" value="Sensor histidine kinase WalK"/>
    <property type="match status" value="1"/>
</dbReference>
<dbReference type="GO" id="GO:0005886">
    <property type="term" value="C:plasma membrane"/>
    <property type="evidence" value="ECO:0007669"/>
    <property type="project" value="UniProtKB-SubCell"/>
</dbReference>
<dbReference type="SUPFAM" id="SSF158472">
    <property type="entry name" value="HAMP domain-like"/>
    <property type="match status" value="1"/>
</dbReference>
<name>A0A942Z522_9BACI</name>
<dbReference type="CDD" id="cd06225">
    <property type="entry name" value="HAMP"/>
    <property type="match status" value="1"/>
</dbReference>
<evidence type="ECO:0000256" key="14">
    <source>
        <dbReference type="SAM" id="Phobius"/>
    </source>
</evidence>
<dbReference type="EC" id="2.7.13.3" evidence="3"/>
<evidence type="ECO:0000259" key="16">
    <source>
        <dbReference type="PROSITE" id="PS50885"/>
    </source>
</evidence>
<dbReference type="InterPro" id="IPR036097">
    <property type="entry name" value="HisK_dim/P_sf"/>
</dbReference>
<keyword evidence="12" id="KW-0902">Two-component regulatory system</keyword>
<evidence type="ECO:0000256" key="2">
    <source>
        <dbReference type="ARBA" id="ARBA00004651"/>
    </source>
</evidence>
<keyword evidence="7 14" id="KW-0812">Transmembrane</keyword>
<keyword evidence="6" id="KW-0808">Transferase</keyword>
<reference evidence="17 18" key="1">
    <citation type="submission" date="2021-05" db="EMBL/GenBank/DDBJ databases">
        <title>Novel Bacillus species.</title>
        <authorList>
            <person name="Liu G."/>
        </authorList>
    </citation>
    <scope>NUCLEOTIDE SEQUENCE [LARGE SCALE GENOMIC DNA]</scope>
    <source>
        <strain evidence="17 18">FJAT-49682</strain>
    </source>
</reference>
<comment type="catalytic activity">
    <reaction evidence="1">
        <text>ATP + protein L-histidine = ADP + protein N-phospho-L-histidine.</text>
        <dbReference type="EC" id="2.7.13.3"/>
    </reaction>
</comment>
<evidence type="ECO:0000256" key="5">
    <source>
        <dbReference type="ARBA" id="ARBA00022553"/>
    </source>
</evidence>
<evidence type="ECO:0000256" key="7">
    <source>
        <dbReference type="ARBA" id="ARBA00022692"/>
    </source>
</evidence>
<evidence type="ECO:0000313" key="18">
    <source>
        <dbReference type="Proteomes" id="UP000676456"/>
    </source>
</evidence>
<dbReference type="PANTHER" id="PTHR45436">
    <property type="entry name" value="SENSOR HISTIDINE KINASE YKOH"/>
    <property type="match status" value="1"/>
</dbReference>
<evidence type="ECO:0000313" key="17">
    <source>
        <dbReference type="EMBL" id="MBS4222990.1"/>
    </source>
</evidence>
<dbReference type="CDD" id="cd00075">
    <property type="entry name" value="HATPase"/>
    <property type="match status" value="1"/>
</dbReference>
<dbReference type="EMBL" id="JAGYPN010000002">
    <property type="protein sequence ID" value="MBS4222990.1"/>
    <property type="molecule type" value="Genomic_DNA"/>
</dbReference>
<keyword evidence="9 17" id="KW-0418">Kinase</keyword>
<comment type="caution">
    <text evidence="17">The sequence shown here is derived from an EMBL/GenBank/DDBJ whole genome shotgun (WGS) entry which is preliminary data.</text>
</comment>
<evidence type="ECO:0000256" key="6">
    <source>
        <dbReference type="ARBA" id="ARBA00022679"/>
    </source>
</evidence>
<organism evidence="17 18">
    <name type="scientific">Lederbergia citrea</name>
    <dbReference type="NCBI Taxonomy" id="2833581"/>
    <lineage>
        <taxon>Bacteria</taxon>
        <taxon>Bacillati</taxon>
        <taxon>Bacillota</taxon>
        <taxon>Bacilli</taxon>
        <taxon>Bacillales</taxon>
        <taxon>Bacillaceae</taxon>
        <taxon>Lederbergia</taxon>
    </lineage>
</organism>
<dbReference type="SMART" id="SM00388">
    <property type="entry name" value="HisKA"/>
    <property type="match status" value="1"/>
</dbReference>
<sequence length="452" mass="50973">MKLRSKINLYTTVLFICLLVLINGSIYFTFSRMILKSELQRTAAESVQTVKGMKMARSAIPTGDLLRAYVPVNGMLKVVRADSSIDAAITAPGHQNLIEIPNHYYQQEQRKIIKLNGVPHAFVSIPIIWKNGEIAELQATESLATTAQNLRILIYVLIAVTLLAAIPAFISSRILSNLISQPISSMIRTMREIRGSGQYKRIELPKQSKDELYQMGETFNEMIRQLKLNYEKQEQFVSNASHELKTPLTVIESYANLLKRRGKTAPELFDESVEAIHSEAIRMKELTQQLLLLAKHDEQWKITMEIISLKGLAEESIRSFRTAFHREIDLVIEQPVVVKADVQKLKQLIYILMENAHKYSDAPITVKVLVENNRGVLEIIDRGIGIPASEISKVFDRFYRVDKARTRKSGGFGLGLSLAREIAEAMNAELSLESVEGQGTSAQIWLKLADSH</sequence>